<sequence>MCVCLCLALYPSPLHAFIKSIHPPRCHMHFLLFLFLFLLWDYSPRRTVSFFFRMGALMVAGMRAIKFIPEDMRGKGIASSQFFSSLTFSIVVPGSYPKGRWCDSSKGRKSTILQCSASDLGLYGTVMWSLPCCQRMVLYPTMPAAFLQGQSA</sequence>
<accession>V5BE18</accession>
<proteinExistence type="predicted"/>
<name>V5BE18_TRYCR</name>
<organism evidence="1 2">
    <name type="scientific">Trypanosoma cruzi Dm28c</name>
    <dbReference type="NCBI Taxonomy" id="1416333"/>
    <lineage>
        <taxon>Eukaryota</taxon>
        <taxon>Discoba</taxon>
        <taxon>Euglenozoa</taxon>
        <taxon>Kinetoplastea</taxon>
        <taxon>Metakinetoplastina</taxon>
        <taxon>Trypanosomatida</taxon>
        <taxon>Trypanosomatidae</taxon>
        <taxon>Trypanosoma</taxon>
        <taxon>Schizotrypanum</taxon>
    </lineage>
</organism>
<evidence type="ECO:0000313" key="1">
    <source>
        <dbReference type="EMBL" id="ESS65994.1"/>
    </source>
</evidence>
<reference evidence="1 2" key="1">
    <citation type="journal article" date="2014" name="Genome Announc.">
        <title>Trypanosoma cruzi Clone Dm28c Draft Genome Sequence.</title>
        <authorList>
            <person name="Grisard E.C."/>
            <person name="Teixeira S.M."/>
            <person name="de Almeida L.G."/>
            <person name="Stoco P.H."/>
            <person name="Gerber A.L."/>
            <person name="Talavera-Lopez C."/>
            <person name="Lima O.C."/>
            <person name="Andersson B."/>
            <person name="de Vasconcelos A.T."/>
        </authorList>
    </citation>
    <scope>NUCLEOTIDE SEQUENCE [LARGE SCALE GENOMIC DNA]</scope>
    <source>
        <strain evidence="1 2">Dm28c</strain>
    </source>
</reference>
<dbReference type="Proteomes" id="UP000017861">
    <property type="component" value="Unassembled WGS sequence"/>
</dbReference>
<gene>
    <name evidence="1" type="ORF">TCDM_05463</name>
</gene>
<comment type="caution">
    <text evidence="1">The sequence shown here is derived from an EMBL/GenBank/DDBJ whole genome shotgun (WGS) entry which is preliminary data.</text>
</comment>
<evidence type="ECO:0000313" key="2">
    <source>
        <dbReference type="Proteomes" id="UP000017861"/>
    </source>
</evidence>
<protein>
    <submittedName>
        <fullName evidence="1">Uncharacterized protein</fullName>
    </submittedName>
</protein>
<dbReference type="EMBL" id="AYLP01000053">
    <property type="protein sequence ID" value="ESS65994.1"/>
    <property type="molecule type" value="Genomic_DNA"/>
</dbReference>
<dbReference type="VEuPathDB" id="TriTrypDB:TCDM_05463"/>
<dbReference type="AlphaFoldDB" id="V5BE18"/>